<comment type="caution">
    <text evidence="3">The sequence shown here is derived from an EMBL/GenBank/DDBJ whole genome shotgun (WGS) entry which is preliminary data.</text>
</comment>
<protein>
    <submittedName>
        <fullName evidence="3">Glutathione S-transferase family protein</fullName>
    </submittedName>
</protein>
<dbReference type="SFLD" id="SFLDS00019">
    <property type="entry name" value="Glutathione_Transferase_(cytos"/>
    <property type="match status" value="1"/>
</dbReference>
<evidence type="ECO:0000313" key="4">
    <source>
        <dbReference type="Proteomes" id="UP000469159"/>
    </source>
</evidence>
<evidence type="ECO:0000313" key="3">
    <source>
        <dbReference type="EMBL" id="MXP42558.1"/>
    </source>
</evidence>
<dbReference type="PANTHER" id="PTHR43968">
    <property type="match status" value="1"/>
</dbReference>
<evidence type="ECO:0000259" key="1">
    <source>
        <dbReference type="PROSITE" id="PS50404"/>
    </source>
</evidence>
<dbReference type="InterPro" id="IPR050983">
    <property type="entry name" value="GST_Omega/HSP26"/>
</dbReference>
<dbReference type="Pfam" id="PF00043">
    <property type="entry name" value="GST_C"/>
    <property type="match status" value="1"/>
</dbReference>
<sequence>MFLREQSGHGSAKGLQHVIAKRGRMLEVYHHGSSVCAAKVRLVLMEKQIEWTSRYVDLLAGEQFDPEYLKINPRAAVPAIIHDGAVLTESTLICEYLDDAFPGARLKPAAPLAQARMRLWTKQVDEEIHPATRPLTYVVTHRHAILARGEAAVEEHIASDPHPAWRERKRRWIYDGFGAPDVALALGTFVRLLQDMDRALEGSEWLVGDSYTLADGALTPYANRLEMLGLSELWRDRPHFARWFAAVKDRPSFAPALFDYLPQELRDRMLADGQRALPQVRESLRRIA</sequence>
<evidence type="ECO:0000259" key="2">
    <source>
        <dbReference type="PROSITE" id="PS50405"/>
    </source>
</evidence>
<dbReference type="PROSITE" id="PS50404">
    <property type="entry name" value="GST_NTER"/>
    <property type="match status" value="1"/>
</dbReference>
<dbReference type="SFLD" id="SFLDG00358">
    <property type="entry name" value="Main_(cytGST)"/>
    <property type="match status" value="1"/>
</dbReference>
<reference evidence="3 4" key="1">
    <citation type="submission" date="2019-12" db="EMBL/GenBank/DDBJ databases">
        <title>Genomic-based taxomic classification of the family Erythrobacteraceae.</title>
        <authorList>
            <person name="Xu L."/>
        </authorList>
    </citation>
    <scope>NUCLEOTIDE SEQUENCE [LARGE SCALE GENOMIC DNA]</scope>
    <source>
        <strain evidence="3 4">MCCC 1K02066</strain>
    </source>
</reference>
<dbReference type="SUPFAM" id="SSF52833">
    <property type="entry name" value="Thioredoxin-like"/>
    <property type="match status" value="1"/>
</dbReference>
<proteinExistence type="predicted"/>
<dbReference type="GO" id="GO:0016740">
    <property type="term" value="F:transferase activity"/>
    <property type="evidence" value="ECO:0007669"/>
    <property type="project" value="UniProtKB-KW"/>
</dbReference>
<dbReference type="GO" id="GO:0005737">
    <property type="term" value="C:cytoplasm"/>
    <property type="evidence" value="ECO:0007669"/>
    <property type="project" value="TreeGrafter"/>
</dbReference>
<dbReference type="EMBL" id="WTYK01000008">
    <property type="protein sequence ID" value="MXP42558.1"/>
    <property type="molecule type" value="Genomic_DNA"/>
</dbReference>
<dbReference type="PROSITE" id="PS50405">
    <property type="entry name" value="GST_CTER"/>
    <property type="match status" value="1"/>
</dbReference>
<dbReference type="SUPFAM" id="SSF47616">
    <property type="entry name" value="GST C-terminal domain-like"/>
    <property type="match status" value="1"/>
</dbReference>
<accession>A0A6I4UVA0</accession>
<dbReference type="Gene3D" id="1.20.1050.10">
    <property type="match status" value="1"/>
</dbReference>
<dbReference type="Proteomes" id="UP000469159">
    <property type="component" value="Unassembled WGS sequence"/>
</dbReference>
<dbReference type="InterPro" id="IPR040079">
    <property type="entry name" value="Glutathione_S-Trfase"/>
</dbReference>
<dbReference type="AlphaFoldDB" id="A0A6I4UVA0"/>
<dbReference type="InterPro" id="IPR036249">
    <property type="entry name" value="Thioredoxin-like_sf"/>
</dbReference>
<dbReference type="Gene3D" id="3.40.30.10">
    <property type="entry name" value="Glutaredoxin"/>
    <property type="match status" value="1"/>
</dbReference>
<dbReference type="PANTHER" id="PTHR43968:SF6">
    <property type="entry name" value="GLUTATHIONE S-TRANSFERASE OMEGA"/>
    <property type="match status" value="1"/>
</dbReference>
<dbReference type="InterPro" id="IPR004045">
    <property type="entry name" value="Glutathione_S-Trfase_N"/>
</dbReference>
<name>A0A6I4UVA0_9SPHN</name>
<feature type="domain" description="GST C-terminal" evidence="2">
    <location>
        <begin position="110"/>
        <end position="279"/>
    </location>
</feature>
<dbReference type="InterPro" id="IPR010987">
    <property type="entry name" value="Glutathione-S-Trfase_C-like"/>
</dbReference>
<organism evidence="3 4">
    <name type="scientific">Croceibacterium soli</name>
    <dbReference type="NCBI Taxonomy" id="1739690"/>
    <lineage>
        <taxon>Bacteria</taxon>
        <taxon>Pseudomonadati</taxon>
        <taxon>Pseudomonadota</taxon>
        <taxon>Alphaproteobacteria</taxon>
        <taxon>Sphingomonadales</taxon>
        <taxon>Erythrobacteraceae</taxon>
        <taxon>Croceibacterium</taxon>
    </lineage>
</organism>
<dbReference type="InterPro" id="IPR004046">
    <property type="entry name" value="GST_C"/>
</dbReference>
<dbReference type="Pfam" id="PF13409">
    <property type="entry name" value="GST_N_2"/>
    <property type="match status" value="1"/>
</dbReference>
<keyword evidence="3" id="KW-0808">Transferase</keyword>
<dbReference type="InterPro" id="IPR036282">
    <property type="entry name" value="Glutathione-S-Trfase_C_sf"/>
</dbReference>
<keyword evidence="4" id="KW-1185">Reference proteome</keyword>
<gene>
    <name evidence="3" type="ORF">GRI75_13010</name>
</gene>
<feature type="domain" description="GST N-terminal" evidence="1">
    <location>
        <begin position="24"/>
        <end position="105"/>
    </location>
</feature>